<dbReference type="GO" id="GO:0016018">
    <property type="term" value="F:cyclosporin A binding"/>
    <property type="evidence" value="ECO:0007669"/>
    <property type="project" value="TreeGrafter"/>
</dbReference>
<keyword evidence="5" id="KW-1185">Reference proteome</keyword>
<feature type="domain" description="PPIase cyclophilin-type" evidence="3">
    <location>
        <begin position="7"/>
        <end position="194"/>
    </location>
</feature>
<dbReference type="SUPFAM" id="SSF50891">
    <property type="entry name" value="Cyclophilin-like"/>
    <property type="match status" value="1"/>
</dbReference>
<name>A0A5N6NRZ5_9ASTR</name>
<comment type="catalytic activity">
    <reaction evidence="2">
        <text>[protein]-peptidylproline (omega=180) = [protein]-peptidylproline (omega=0)</text>
        <dbReference type="Rhea" id="RHEA:16237"/>
        <dbReference type="Rhea" id="RHEA-COMP:10747"/>
        <dbReference type="Rhea" id="RHEA-COMP:10748"/>
        <dbReference type="ChEBI" id="CHEBI:83833"/>
        <dbReference type="ChEBI" id="CHEBI:83834"/>
        <dbReference type="EC" id="5.2.1.8"/>
    </reaction>
</comment>
<sequence length="257" mass="29135">MASPKVFFDMTVGGSLTGQIVMKLLTALQKLQIPFSALFTGEKGTGRSGKLLHFGWSLFRRVILNFMCKGGDFTKGKGTGGESIYYNKFAEKNFVKRHTDPGILHVANICPSTNGMYIVKAIKKVGATSKPVGCFLAVRNRSILQIIWLWLKDRVFFRHYVMIYGVILVCSWCEPDFTEIARIDANSVLDRDVPNRNSLTIVNAPVRRFGTTVWVGMVRRKITPIIMLRYADLVRIVRRVNRLVRRHIIPAIVSQKE</sequence>
<organism evidence="4 5">
    <name type="scientific">Mikania micrantha</name>
    <name type="common">bitter vine</name>
    <dbReference type="NCBI Taxonomy" id="192012"/>
    <lineage>
        <taxon>Eukaryota</taxon>
        <taxon>Viridiplantae</taxon>
        <taxon>Streptophyta</taxon>
        <taxon>Embryophyta</taxon>
        <taxon>Tracheophyta</taxon>
        <taxon>Spermatophyta</taxon>
        <taxon>Magnoliopsida</taxon>
        <taxon>eudicotyledons</taxon>
        <taxon>Gunneridae</taxon>
        <taxon>Pentapetalae</taxon>
        <taxon>asterids</taxon>
        <taxon>campanulids</taxon>
        <taxon>Asterales</taxon>
        <taxon>Asteraceae</taxon>
        <taxon>Asteroideae</taxon>
        <taxon>Heliantheae alliance</taxon>
        <taxon>Eupatorieae</taxon>
        <taxon>Mikania</taxon>
    </lineage>
</organism>
<dbReference type="Pfam" id="PF00160">
    <property type="entry name" value="Pro_isomerase"/>
    <property type="match status" value="1"/>
</dbReference>
<dbReference type="GO" id="GO:0003755">
    <property type="term" value="F:peptidyl-prolyl cis-trans isomerase activity"/>
    <property type="evidence" value="ECO:0007669"/>
    <property type="project" value="UniProtKB-UniRule"/>
</dbReference>
<dbReference type="PANTHER" id="PTHR11071:SF561">
    <property type="entry name" value="PEPTIDYL-PROLYL CIS-TRANS ISOMERASE D-RELATED"/>
    <property type="match status" value="1"/>
</dbReference>
<evidence type="ECO:0000256" key="2">
    <source>
        <dbReference type="RuleBase" id="RU363019"/>
    </source>
</evidence>
<dbReference type="PROSITE" id="PS50072">
    <property type="entry name" value="CSA_PPIASE_2"/>
    <property type="match status" value="1"/>
</dbReference>
<comment type="similarity">
    <text evidence="1 2">Belongs to the cyclophilin-type PPIase family.</text>
</comment>
<accession>A0A5N6NRZ5</accession>
<keyword evidence="2" id="KW-0413">Isomerase</keyword>
<reference evidence="4 5" key="1">
    <citation type="submission" date="2019-05" db="EMBL/GenBank/DDBJ databases">
        <title>Mikania micrantha, genome provides insights into the molecular mechanism of rapid growth.</title>
        <authorList>
            <person name="Liu B."/>
        </authorList>
    </citation>
    <scope>NUCLEOTIDE SEQUENCE [LARGE SCALE GENOMIC DNA]</scope>
    <source>
        <strain evidence="4">NLD-2019</strain>
        <tissue evidence="4">Leaf</tissue>
    </source>
</reference>
<keyword evidence="2" id="KW-0697">Rotamase</keyword>
<protein>
    <recommendedName>
        <fullName evidence="2">Peptidyl-prolyl cis-trans isomerase</fullName>
        <shortName evidence="2">PPIase</shortName>
        <ecNumber evidence="2">5.2.1.8</ecNumber>
    </recommendedName>
</protein>
<comment type="caution">
    <text evidence="4">The sequence shown here is derived from an EMBL/GenBank/DDBJ whole genome shotgun (WGS) entry which is preliminary data.</text>
</comment>
<evidence type="ECO:0000256" key="1">
    <source>
        <dbReference type="ARBA" id="ARBA00007365"/>
    </source>
</evidence>
<evidence type="ECO:0000313" key="5">
    <source>
        <dbReference type="Proteomes" id="UP000326396"/>
    </source>
</evidence>
<dbReference type="Proteomes" id="UP000326396">
    <property type="component" value="Linkage Group LG17"/>
</dbReference>
<dbReference type="AlphaFoldDB" id="A0A5N6NRZ5"/>
<dbReference type="OrthoDB" id="193499at2759"/>
<dbReference type="Gene3D" id="2.40.100.10">
    <property type="entry name" value="Cyclophilin-like"/>
    <property type="match status" value="1"/>
</dbReference>
<dbReference type="PRINTS" id="PR00153">
    <property type="entry name" value="CSAPPISMRASE"/>
</dbReference>
<dbReference type="GO" id="GO:0006457">
    <property type="term" value="P:protein folding"/>
    <property type="evidence" value="ECO:0007669"/>
    <property type="project" value="TreeGrafter"/>
</dbReference>
<gene>
    <name evidence="4" type="ORF">E3N88_16956</name>
</gene>
<evidence type="ECO:0000259" key="3">
    <source>
        <dbReference type="PROSITE" id="PS50072"/>
    </source>
</evidence>
<dbReference type="GO" id="GO:0005737">
    <property type="term" value="C:cytoplasm"/>
    <property type="evidence" value="ECO:0007669"/>
    <property type="project" value="TreeGrafter"/>
</dbReference>
<comment type="function">
    <text evidence="2">PPIases accelerate the folding of proteins. It catalyzes the cis-trans isomerization of proline imidic peptide bonds in oligopeptides.</text>
</comment>
<dbReference type="InterPro" id="IPR002130">
    <property type="entry name" value="Cyclophilin-type_PPIase_dom"/>
</dbReference>
<dbReference type="PANTHER" id="PTHR11071">
    <property type="entry name" value="PEPTIDYL-PROLYL CIS-TRANS ISOMERASE"/>
    <property type="match status" value="1"/>
</dbReference>
<dbReference type="EC" id="5.2.1.8" evidence="2"/>
<proteinExistence type="inferred from homology"/>
<dbReference type="InterPro" id="IPR029000">
    <property type="entry name" value="Cyclophilin-like_dom_sf"/>
</dbReference>
<evidence type="ECO:0000313" key="4">
    <source>
        <dbReference type="EMBL" id="KAD5317010.1"/>
    </source>
</evidence>
<dbReference type="EMBL" id="SZYD01000009">
    <property type="protein sequence ID" value="KAD5317010.1"/>
    <property type="molecule type" value="Genomic_DNA"/>
</dbReference>